<feature type="region of interest" description="Disordered" evidence="1">
    <location>
        <begin position="35"/>
        <end position="54"/>
    </location>
</feature>
<comment type="caution">
    <text evidence="2">The sequence shown here is derived from an EMBL/GenBank/DDBJ whole genome shotgun (WGS) entry which is preliminary data.</text>
</comment>
<name>A0A0J9XJV6_GEOCN</name>
<organism evidence="2 3">
    <name type="scientific">Geotrichum candidum</name>
    <name type="common">Oospora lactis</name>
    <name type="synonym">Dipodascus geotrichum</name>
    <dbReference type="NCBI Taxonomy" id="1173061"/>
    <lineage>
        <taxon>Eukaryota</taxon>
        <taxon>Fungi</taxon>
        <taxon>Dikarya</taxon>
        <taxon>Ascomycota</taxon>
        <taxon>Saccharomycotina</taxon>
        <taxon>Dipodascomycetes</taxon>
        <taxon>Dipodascales</taxon>
        <taxon>Dipodascaceae</taxon>
        <taxon>Geotrichum</taxon>
    </lineage>
</organism>
<accession>A0A0J9XJV6</accession>
<feature type="region of interest" description="Disordered" evidence="1">
    <location>
        <begin position="205"/>
        <end position="233"/>
    </location>
</feature>
<evidence type="ECO:0000313" key="3">
    <source>
        <dbReference type="Proteomes" id="UP000242525"/>
    </source>
</evidence>
<gene>
    <name evidence="2" type="ORF">BN980_GECA25s00417g</name>
</gene>
<keyword evidence="3" id="KW-1185">Reference proteome</keyword>
<proteinExistence type="predicted"/>
<reference evidence="2" key="1">
    <citation type="submission" date="2014-03" db="EMBL/GenBank/DDBJ databases">
        <authorList>
            <person name="Casaregola S."/>
        </authorList>
    </citation>
    <scope>NUCLEOTIDE SEQUENCE [LARGE SCALE GENOMIC DNA]</scope>
    <source>
        <strain evidence="2">CLIB 918</strain>
    </source>
</reference>
<dbReference type="Proteomes" id="UP000242525">
    <property type="component" value="Unassembled WGS sequence"/>
</dbReference>
<evidence type="ECO:0000256" key="1">
    <source>
        <dbReference type="SAM" id="MobiDB-lite"/>
    </source>
</evidence>
<evidence type="ECO:0000313" key="2">
    <source>
        <dbReference type="EMBL" id="CDO57774.1"/>
    </source>
</evidence>
<feature type="compositionally biased region" description="Low complexity" evidence="1">
    <location>
        <begin position="210"/>
        <end position="223"/>
    </location>
</feature>
<protein>
    <submittedName>
        <fullName evidence="2">Uncharacterized protein</fullName>
    </submittedName>
</protein>
<sequence>MTLLRARPNQQVTKQALKILLSDDPIAASQLDLVRPSRPGTVDPESNTSRTPRPYIPTALTETSSILDYKRKKTHIVNTKYDAVFGKKLESNIIANILATPSRADRLTRYVISRGTLVRLGVVSKDLPSENESESQTEGIHKKTLELVPIVSKRPAVAEGFNGYIIGKRRYFQALIPRYIHTVMGMATTSSKIVQQRVRSIANNTLKWTSSNKKGNGKKASAADGPSQRKNERPKITFTVDEGIADFVPQQLYVAIKNSVKQKGFKKYYSAGLALKPKEYYFTLAWGQPQQAADFEADSMCTEVVHVDNILTADQSTELQHLIESVCPKGYIATGDKSGFIKVPSALGMDLHMLLWRYRFYESD</sequence>
<dbReference type="AlphaFoldDB" id="A0A0J9XJV6"/>
<dbReference type="EMBL" id="CCBN010000025">
    <property type="protein sequence ID" value="CDO57774.1"/>
    <property type="molecule type" value="Genomic_DNA"/>
</dbReference>